<evidence type="ECO:0000313" key="2">
    <source>
        <dbReference type="Proteomes" id="UP000298213"/>
    </source>
</evidence>
<dbReference type="AlphaFoldDB" id="A0A4Y8ZXN4"/>
<keyword evidence="2" id="KW-1185">Reference proteome</keyword>
<organism evidence="1 2">
    <name type="scientific">Sphingomonas parva</name>
    <dbReference type="NCBI Taxonomy" id="2555898"/>
    <lineage>
        <taxon>Bacteria</taxon>
        <taxon>Pseudomonadati</taxon>
        <taxon>Pseudomonadota</taxon>
        <taxon>Alphaproteobacteria</taxon>
        <taxon>Sphingomonadales</taxon>
        <taxon>Sphingomonadaceae</taxon>
        <taxon>Sphingomonas</taxon>
    </lineage>
</organism>
<dbReference type="EMBL" id="SPDV01000002">
    <property type="protein sequence ID" value="TFI60005.1"/>
    <property type="molecule type" value="Genomic_DNA"/>
</dbReference>
<dbReference type="Proteomes" id="UP000298213">
    <property type="component" value="Unassembled WGS sequence"/>
</dbReference>
<evidence type="ECO:0000313" key="1">
    <source>
        <dbReference type="EMBL" id="TFI60005.1"/>
    </source>
</evidence>
<proteinExistence type="predicted"/>
<reference evidence="1 2" key="1">
    <citation type="submission" date="2019-03" db="EMBL/GenBank/DDBJ databases">
        <title>Genome sequence of Sphingomonas sp. 17J27-24.</title>
        <authorList>
            <person name="Kim M."/>
            <person name="Maeng S."/>
            <person name="Sathiyaraj S."/>
        </authorList>
    </citation>
    <scope>NUCLEOTIDE SEQUENCE [LARGE SCALE GENOMIC DNA]</scope>
    <source>
        <strain evidence="1 2">17J27-24</strain>
    </source>
</reference>
<comment type="caution">
    <text evidence="1">The sequence shown here is derived from an EMBL/GenBank/DDBJ whole genome shotgun (WGS) entry which is preliminary data.</text>
</comment>
<dbReference type="RefSeq" id="WP_135083117.1">
    <property type="nucleotide sequence ID" value="NZ_SPDV01000002.1"/>
</dbReference>
<accession>A0A4Y8ZXN4</accession>
<gene>
    <name evidence="1" type="ORF">E2493_01785</name>
</gene>
<name>A0A4Y8ZXN4_9SPHN</name>
<dbReference type="OrthoDB" id="7574634at2"/>
<protein>
    <submittedName>
        <fullName evidence="1">Uncharacterized protein</fullName>
    </submittedName>
</protein>
<sequence length="111" mass="11587">MGHGQDALLLVRAELCDRLAALTRAGSRLGAAEFTARVGAIRTFAAAYGLTPVVRLAQALERAIADSDSSDVRACPTALYLARLQDAIGCETVDDRTSEALIASVSVRLGA</sequence>